<dbReference type="InterPro" id="IPR010982">
    <property type="entry name" value="Lambda_DNA-bd_dom_sf"/>
</dbReference>
<protein>
    <submittedName>
        <fullName evidence="4">Helix-turn-helix domain-containing protein</fullName>
    </submittedName>
</protein>
<dbReference type="SMART" id="SM00530">
    <property type="entry name" value="HTH_XRE"/>
    <property type="match status" value="1"/>
</dbReference>
<proteinExistence type="predicted"/>
<feature type="transmembrane region" description="Helical" evidence="2">
    <location>
        <begin position="115"/>
        <end position="131"/>
    </location>
</feature>
<keyword evidence="2" id="KW-1133">Transmembrane helix</keyword>
<evidence type="ECO:0000313" key="4">
    <source>
        <dbReference type="EMBL" id="MBU3849705.1"/>
    </source>
</evidence>
<keyword evidence="1" id="KW-0238">DNA-binding</keyword>
<dbReference type="Proteomes" id="UP000823914">
    <property type="component" value="Unassembled WGS sequence"/>
</dbReference>
<keyword evidence="2" id="KW-0812">Transmembrane</keyword>
<reference evidence="4" key="1">
    <citation type="journal article" date="2021" name="PeerJ">
        <title>Extensive microbial diversity within the chicken gut microbiome revealed by metagenomics and culture.</title>
        <authorList>
            <person name="Gilroy R."/>
            <person name="Ravi A."/>
            <person name="Getino M."/>
            <person name="Pursley I."/>
            <person name="Horton D.L."/>
            <person name="Alikhan N.F."/>
            <person name="Baker D."/>
            <person name="Gharbi K."/>
            <person name="Hall N."/>
            <person name="Watson M."/>
            <person name="Adriaenssens E.M."/>
            <person name="Foster-Nyarko E."/>
            <person name="Jarju S."/>
            <person name="Secka A."/>
            <person name="Antonio M."/>
            <person name="Oren A."/>
            <person name="Chaudhuri R.R."/>
            <person name="La Ragione R."/>
            <person name="Hildebrand F."/>
            <person name="Pallen M.J."/>
        </authorList>
    </citation>
    <scope>NUCLEOTIDE SEQUENCE</scope>
    <source>
        <strain evidence="4">Gambia15-2214</strain>
    </source>
</reference>
<keyword evidence="2" id="KW-0472">Membrane</keyword>
<dbReference type="AlphaFoldDB" id="A0A9E2L1Y0"/>
<dbReference type="PROSITE" id="PS50943">
    <property type="entry name" value="HTH_CROC1"/>
    <property type="match status" value="1"/>
</dbReference>
<dbReference type="PANTHER" id="PTHR46558">
    <property type="entry name" value="TRACRIPTIONAL REGULATORY PROTEIN-RELATED-RELATED"/>
    <property type="match status" value="1"/>
</dbReference>
<dbReference type="PANTHER" id="PTHR46558:SF11">
    <property type="entry name" value="HTH-TYPE TRANSCRIPTIONAL REGULATOR XRE"/>
    <property type="match status" value="1"/>
</dbReference>
<gene>
    <name evidence="4" type="ORF">IAA16_03985</name>
</gene>
<accession>A0A9E2L1Y0</accession>
<dbReference type="GO" id="GO:0003677">
    <property type="term" value="F:DNA binding"/>
    <property type="evidence" value="ECO:0007669"/>
    <property type="project" value="UniProtKB-KW"/>
</dbReference>
<dbReference type="CDD" id="cd00093">
    <property type="entry name" value="HTH_XRE"/>
    <property type="match status" value="1"/>
</dbReference>
<evidence type="ECO:0000259" key="3">
    <source>
        <dbReference type="PROSITE" id="PS50943"/>
    </source>
</evidence>
<feature type="domain" description="HTH cro/C1-type" evidence="3">
    <location>
        <begin position="9"/>
        <end position="63"/>
    </location>
</feature>
<dbReference type="EMBL" id="JAHLFV010000089">
    <property type="protein sequence ID" value="MBU3849705.1"/>
    <property type="molecule type" value="Genomic_DNA"/>
</dbReference>
<organism evidence="4 5">
    <name type="scientific">Candidatus Treponema excrementipullorum</name>
    <dbReference type="NCBI Taxonomy" id="2838768"/>
    <lineage>
        <taxon>Bacteria</taxon>
        <taxon>Pseudomonadati</taxon>
        <taxon>Spirochaetota</taxon>
        <taxon>Spirochaetia</taxon>
        <taxon>Spirochaetales</taxon>
        <taxon>Treponemataceae</taxon>
        <taxon>Treponema</taxon>
    </lineage>
</organism>
<dbReference type="SUPFAM" id="SSF47413">
    <property type="entry name" value="lambda repressor-like DNA-binding domains"/>
    <property type="match status" value="1"/>
</dbReference>
<reference evidence="4" key="2">
    <citation type="submission" date="2021-04" db="EMBL/GenBank/DDBJ databases">
        <authorList>
            <person name="Gilroy R."/>
        </authorList>
    </citation>
    <scope>NUCLEOTIDE SEQUENCE</scope>
    <source>
        <strain evidence="4">Gambia15-2214</strain>
    </source>
</reference>
<feature type="transmembrane region" description="Helical" evidence="2">
    <location>
        <begin position="76"/>
        <end position="95"/>
    </location>
</feature>
<comment type="caution">
    <text evidence="4">The sequence shown here is derived from an EMBL/GenBank/DDBJ whole genome shotgun (WGS) entry which is preliminary data.</text>
</comment>
<dbReference type="Gene3D" id="1.10.260.40">
    <property type="entry name" value="lambda repressor-like DNA-binding domains"/>
    <property type="match status" value="1"/>
</dbReference>
<dbReference type="InterPro" id="IPR001387">
    <property type="entry name" value="Cro/C1-type_HTH"/>
</dbReference>
<evidence type="ECO:0000256" key="1">
    <source>
        <dbReference type="ARBA" id="ARBA00023125"/>
    </source>
</evidence>
<name>A0A9E2L1Y0_9SPIR</name>
<evidence type="ECO:0000256" key="2">
    <source>
        <dbReference type="SAM" id="Phobius"/>
    </source>
</evidence>
<evidence type="ECO:0000313" key="5">
    <source>
        <dbReference type="Proteomes" id="UP000823914"/>
    </source>
</evidence>
<sequence>MNQSMGTIISDARKSKNMTQAELAEVLHVTDKAVSKWERNICCPDITLIPEIAKTLDISIEELLSGKIQQKNKPGLLKLVITAVSFAMGIAVFILTVLEKLNLTNGLAVPNPTDMMGMLALGVILLAFLHLQEINL</sequence>
<dbReference type="Pfam" id="PF01381">
    <property type="entry name" value="HTH_3"/>
    <property type="match status" value="1"/>
</dbReference>